<reference evidence="1" key="1">
    <citation type="submission" date="2018-10" db="EMBL/GenBank/DDBJ databases">
        <title>Effector identification in a new, highly contiguous assembly of the strawberry crown rot pathogen Phytophthora cactorum.</title>
        <authorList>
            <person name="Armitage A.D."/>
            <person name="Nellist C.F."/>
            <person name="Bates H."/>
            <person name="Vickerstaff R.J."/>
            <person name="Harrison R.J."/>
        </authorList>
    </citation>
    <scope>NUCLEOTIDE SEQUENCE</scope>
    <source>
        <strain evidence="1">4040</strain>
    </source>
</reference>
<dbReference type="Gene3D" id="3.30.70.270">
    <property type="match status" value="1"/>
</dbReference>
<dbReference type="EMBL" id="RCMK01000012">
    <property type="protein sequence ID" value="KAG2954610.1"/>
    <property type="molecule type" value="Genomic_DNA"/>
</dbReference>
<evidence type="ECO:0000313" key="1">
    <source>
        <dbReference type="EMBL" id="KAG2954610.1"/>
    </source>
</evidence>
<dbReference type="InterPro" id="IPR043128">
    <property type="entry name" value="Rev_trsase/Diguanyl_cyclase"/>
</dbReference>
<comment type="caution">
    <text evidence="1">The sequence shown here is derived from an EMBL/GenBank/DDBJ whole genome shotgun (WGS) entry which is preliminary data.</text>
</comment>
<dbReference type="InterPro" id="IPR043502">
    <property type="entry name" value="DNA/RNA_pol_sf"/>
</dbReference>
<dbReference type="Proteomes" id="UP000736787">
    <property type="component" value="Unassembled WGS sequence"/>
</dbReference>
<accession>A0A8T1EST3</accession>
<dbReference type="Gene3D" id="3.10.10.10">
    <property type="entry name" value="HIV Type 1 Reverse Transcriptase, subunit A, domain 1"/>
    <property type="match status" value="1"/>
</dbReference>
<dbReference type="SUPFAM" id="SSF56672">
    <property type="entry name" value="DNA/RNA polymerases"/>
    <property type="match status" value="1"/>
</dbReference>
<proteinExistence type="predicted"/>
<sequence length="108" mass="11986">MFCGSNRRLLRKSSSRRASARIEVPAHCTNVLCQEATERMAHHSCVQQADDATIPAQAPIPRKDVIIDSMAKSIIYSALDLRDGLHQILVRESDIPLTAVSTRSGMLW</sequence>
<gene>
    <name evidence="1" type="ORF">PC117_g1141</name>
</gene>
<dbReference type="AlphaFoldDB" id="A0A8T1EST3"/>
<evidence type="ECO:0000313" key="2">
    <source>
        <dbReference type="Proteomes" id="UP000736787"/>
    </source>
</evidence>
<dbReference type="VEuPathDB" id="FungiDB:PC110_g23622"/>
<organism evidence="1 2">
    <name type="scientific">Phytophthora cactorum</name>
    <dbReference type="NCBI Taxonomy" id="29920"/>
    <lineage>
        <taxon>Eukaryota</taxon>
        <taxon>Sar</taxon>
        <taxon>Stramenopiles</taxon>
        <taxon>Oomycota</taxon>
        <taxon>Peronosporomycetes</taxon>
        <taxon>Peronosporales</taxon>
        <taxon>Peronosporaceae</taxon>
        <taxon>Phytophthora</taxon>
    </lineage>
</organism>
<name>A0A8T1EST3_9STRA</name>
<protein>
    <submittedName>
        <fullName evidence="1">Uncharacterized protein</fullName>
    </submittedName>
</protein>